<dbReference type="Pfam" id="PF14322">
    <property type="entry name" value="SusD-like_3"/>
    <property type="match status" value="1"/>
</dbReference>
<keyword evidence="9" id="KW-1185">Reference proteome</keyword>
<feature type="domain" description="RagB/SusD" evidence="6">
    <location>
        <begin position="352"/>
        <end position="591"/>
    </location>
</feature>
<evidence type="ECO:0000313" key="8">
    <source>
        <dbReference type="EMBL" id="PTN09525.1"/>
    </source>
</evidence>
<keyword evidence="3" id="KW-0732">Signal</keyword>
<dbReference type="Proteomes" id="UP000243525">
    <property type="component" value="Unassembled WGS sequence"/>
</dbReference>
<dbReference type="InterPro" id="IPR011990">
    <property type="entry name" value="TPR-like_helical_dom_sf"/>
</dbReference>
<protein>
    <submittedName>
        <fullName evidence="8">Putative outer membrane starch-binding protein</fullName>
    </submittedName>
</protein>
<evidence type="ECO:0000259" key="7">
    <source>
        <dbReference type="Pfam" id="PF14322"/>
    </source>
</evidence>
<dbReference type="GO" id="GO:0009279">
    <property type="term" value="C:cell outer membrane"/>
    <property type="evidence" value="ECO:0007669"/>
    <property type="project" value="UniProtKB-SubCell"/>
</dbReference>
<sequence length="617" mass="69666">MAVIGAGLLTACDLDEFNPSTVSADIAYKDPAGFESLINYCYDGLYYFYGKIDGIGIMEMGTDLWISETKESGFTLYNSNMNTELGTLKVFWQGFYSTVNYCNTAIYYADQVEGYTEDEKNAKVAEAYFLRGWSNLQLVEQFGGVVLSTEPSSVAGVDNNPVRSTEADFYDLIISDLKFACEHLPISQGAERGRVSKKAAYGMLAKAYLQRTRLEESNASEYARLALEAAQELIDNQGQYGVALYQSDDNESGYTKLWDGLNNKDNSEFLFLEAVDHESSLNPDWSNRGRTRQYYLMDLKTVGAEWGTTEKYCAWYGRANDRGFKPTKYLLTEIFEPVEDPADTRFDDTFFTDYYNSRWSDYTISQELVDKYGKDASLVGHVIKNTVWTYDTDKSYYGVNASGNVNMVDEDEDGYLDGLSVFTPNYTIPAEEKALMPFLCVDPTDMFDASGRWVTSESSSMGTYYKEVYPSMKKFSSLYWISNNQRWQGDVPILRLGEVYLIAAEAALRYNNDQSLASTYVNAIRERSAIASRASEMDVADSQVTLDFILAERARELAGEQTRWIDLKRFGKLTDSYLAETNPDILTFDESKHIVRPIPQSFLDAIANPGEFGTNGY</sequence>
<dbReference type="Pfam" id="PF07980">
    <property type="entry name" value="SusD_RagB"/>
    <property type="match status" value="1"/>
</dbReference>
<proteinExistence type="inferred from homology"/>
<keyword evidence="5" id="KW-0998">Cell outer membrane</keyword>
<dbReference type="SUPFAM" id="SSF48452">
    <property type="entry name" value="TPR-like"/>
    <property type="match status" value="1"/>
</dbReference>
<evidence type="ECO:0000256" key="3">
    <source>
        <dbReference type="ARBA" id="ARBA00022729"/>
    </source>
</evidence>
<evidence type="ECO:0000256" key="4">
    <source>
        <dbReference type="ARBA" id="ARBA00023136"/>
    </source>
</evidence>
<comment type="caution">
    <text evidence="8">The sequence shown here is derived from an EMBL/GenBank/DDBJ whole genome shotgun (WGS) entry which is preliminary data.</text>
</comment>
<dbReference type="EMBL" id="QAAD01000004">
    <property type="protein sequence ID" value="PTN09525.1"/>
    <property type="molecule type" value="Genomic_DNA"/>
</dbReference>
<evidence type="ECO:0000256" key="1">
    <source>
        <dbReference type="ARBA" id="ARBA00004442"/>
    </source>
</evidence>
<name>A0A2T5C3Y5_9BACT</name>
<dbReference type="AlphaFoldDB" id="A0A2T5C3Y5"/>
<accession>A0A2T5C3Y5</accession>
<feature type="domain" description="SusD-like N-terminal" evidence="7">
    <location>
        <begin position="71"/>
        <end position="209"/>
    </location>
</feature>
<evidence type="ECO:0000256" key="5">
    <source>
        <dbReference type="ARBA" id="ARBA00023237"/>
    </source>
</evidence>
<organism evidence="8 9">
    <name type="scientific">Mangrovibacterium marinum</name>
    <dbReference type="NCBI Taxonomy" id="1639118"/>
    <lineage>
        <taxon>Bacteria</taxon>
        <taxon>Pseudomonadati</taxon>
        <taxon>Bacteroidota</taxon>
        <taxon>Bacteroidia</taxon>
        <taxon>Marinilabiliales</taxon>
        <taxon>Prolixibacteraceae</taxon>
        <taxon>Mangrovibacterium</taxon>
    </lineage>
</organism>
<dbReference type="Gene3D" id="1.25.40.390">
    <property type="match status" value="1"/>
</dbReference>
<gene>
    <name evidence="8" type="ORF">C8N47_10470</name>
</gene>
<dbReference type="InterPro" id="IPR033985">
    <property type="entry name" value="SusD-like_N"/>
</dbReference>
<comment type="similarity">
    <text evidence="2">Belongs to the SusD family.</text>
</comment>
<evidence type="ECO:0000256" key="2">
    <source>
        <dbReference type="ARBA" id="ARBA00006275"/>
    </source>
</evidence>
<dbReference type="InterPro" id="IPR012944">
    <property type="entry name" value="SusD_RagB_dom"/>
</dbReference>
<reference evidence="8 9" key="1">
    <citation type="submission" date="2018-04" db="EMBL/GenBank/DDBJ databases">
        <title>Genomic Encyclopedia of Archaeal and Bacterial Type Strains, Phase II (KMG-II): from individual species to whole genera.</title>
        <authorList>
            <person name="Goeker M."/>
        </authorList>
    </citation>
    <scope>NUCLEOTIDE SEQUENCE [LARGE SCALE GENOMIC DNA]</scope>
    <source>
        <strain evidence="8 9">DSM 28823</strain>
    </source>
</reference>
<evidence type="ECO:0000313" key="9">
    <source>
        <dbReference type="Proteomes" id="UP000243525"/>
    </source>
</evidence>
<keyword evidence="4" id="KW-0472">Membrane</keyword>
<comment type="subcellular location">
    <subcellularLocation>
        <location evidence="1">Cell outer membrane</location>
    </subcellularLocation>
</comment>
<evidence type="ECO:0000259" key="6">
    <source>
        <dbReference type="Pfam" id="PF07980"/>
    </source>
</evidence>